<proteinExistence type="predicted"/>
<dbReference type="SMART" id="SM00181">
    <property type="entry name" value="EGF"/>
    <property type="match status" value="2"/>
</dbReference>
<dbReference type="SUPFAM" id="SSF56112">
    <property type="entry name" value="Protein kinase-like (PK-like)"/>
    <property type="match status" value="1"/>
</dbReference>
<dbReference type="PROSITE" id="PS01187">
    <property type="entry name" value="EGF_CA"/>
    <property type="match status" value="1"/>
</dbReference>
<keyword evidence="11" id="KW-0472">Membrane</keyword>
<dbReference type="SMART" id="SM00179">
    <property type="entry name" value="EGF_CA"/>
    <property type="match status" value="1"/>
</dbReference>
<dbReference type="OMA" id="CCKEMGS"/>
<feature type="signal peptide" evidence="12">
    <location>
        <begin position="1"/>
        <end position="21"/>
    </location>
</feature>
<dbReference type="PANTHER" id="PTHR27005:SF458">
    <property type="entry name" value="PROTEIN KINASE DOMAIN-CONTAINING PROTEIN"/>
    <property type="match status" value="1"/>
</dbReference>
<keyword evidence="8" id="KW-0325">Glycoprotein</keyword>
<keyword evidence="11" id="KW-0812">Transmembrane</keyword>
<dbReference type="InterPro" id="IPR011009">
    <property type="entry name" value="Kinase-like_dom_sf"/>
</dbReference>
<dbReference type="CDD" id="cd00054">
    <property type="entry name" value="EGF_CA"/>
    <property type="match status" value="1"/>
</dbReference>
<sequence>MSPSLLLLLLLVAATAASATADNSSSVSAMAGCQRSCGGVDIPYPFGMGDDACFRQGFEIRCMNNGSAATGGEIPVLAGTNQTIPVLNLTVAPPEVRVLLPVAWQCFDSAGNRTGFYTGNVNFNDAGVYRISNVSNELYVLGCNTLIYVKGGKNLRGASRFNYKFYAGCVSVTNDPDDPQDGACAGLGCCRVDIPPGLTDTSMTMYGGTGDWSHAQQEFCPCDYAFVVEKGNYSFKASDLTAHAPATSNQTPTQTTAPPLQVDWSMPLRLDWAIRVRDNNGSSITCAQAASKPGYACVSNHSECVNSTNGPGYFCNCTKGYEGNPYVDGEARGGCTNINECQKPELNSCPSGSKCIDTDGSYNCPCKFGRTGKDCHPIFPAPAAAILATLVASSFLALLLWSIYKDRKRRMKKACFDNNGGKILKEAAGIVIFEEAQLKKITNNYSTPIGKGAFGTVFLGTTHDKQRVAVKRSHVDHNKGGLVGPVQQGDDFVREITFQFQIRHRNLVRLVGCCLETNIPVLVYEYIGNGSLFNLLHVGTDKVLPLWTRLNIAIGSAEALDHMHSHGDQDRIHGDVKSANILLDDNLMPKVSDFGSSKLLSVGKYARAVPADTRYMDPVYMKTNRFVAKSDVYSFSIVLLELITRKTVDYGQDKINSLPIVFDKFFKQKGNGREMYDRNILSHDGVQCQYCIECLDKIGALAIQCLKYDVDERPTMKEVVNELTKAAKLLDKCKQIP</sequence>
<dbReference type="InterPro" id="IPR018097">
    <property type="entry name" value="EGF_Ca-bd_CS"/>
</dbReference>
<dbReference type="InterPro" id="IPR045274">
    <property type="entry name" value="WAK-like"/>
</dbReference>
<keyword evidence="2" id="KW-0723">Serine/threonine-protein kinase</keyword>
<evidence type="ECO:0000259" key="14">
    <source>
        <dbReference type="PROSITE" id="PS50026"/>
    </source>
</evidence>
<evidence type="ECO:0000256" key="6">
    <source>
        <dbReference type="ARBA" id="ARBA00022840"/>
    </source>
</evidence>
<keyword evidence="6 10" id="KW-0067">ATP-binding</keyword>
<dbReference type="InterPro" id="IPR017441">
    <property type="entry name" value="Protein_kinase_ATP_BS"/>
</dbReference>
<keyword evidence="4 12" id="KW-0732">Signal</keyword>
<reference evidence="16" key="2">
    <citation type="journal article" date="2018" name="Plant J.">
        <title>The Sorghum bicolor reference genome: improved assembly, gene annotations, a transcriptome atlas, and signatures of genome organization.</title>
        <authorList>
            <person name="McCormick R.F."/>
            <person name="Truong S.K."/>
            <person name="Sreedasyam A."/>
            <person name="Jenkins J."/>
            <person name="Shu S."/>
            <person name="Sims D."/>
            <person name="Kennedy M."/>
            <person name="Amirebrahimi M."/>
            <person name="Weers B.D."/>
            <person name="McKinley B."/>
            <person name="Mattison A."/>
            <person name="Morishige D.T."/>
            <person name="Grimwood J."/>
            <person name="Schmutz J."/>
            <person name="Mullet J.E."/>
        </authorList>
    </citation>
    <scope>NUCLEOTIDE SEQUENCE [LARGE SCALE GENOMIC DNA]</scope>
    <source>
        <strain evidence="16">cv. BTx623</strain>
    </source>
</reference>
<evidence type="ECO:0000256" key="7">
    <source>
        <dbReference type="ARBA" id="ARBA00023157"/>
    </source>
</evidence>
<keyword evidence="16" id="KW-1185">Reference proteome</keyword>
<dbReference type="PROSITE" id="PS50026">
    <property type="entry name" value="EGF_3"/>
    <property type="match status" value="1"/>
</dbReference>
<dbReference type="eggNOG" id="ENOG502QQPF">
    <property type="taxonomic scope" value="Eukaryota"/>
</dbReference>
<feature type="disulfide bond" evidence="9">
    <location>
        <begin position="366"/>
        <end position="375"/>
    </location>
</feature>
<dbReference type="PROSITE" id="PS00107">
    <property type="entry name" value="PROTEIN_KINASE_ATP"/>
    <property type="match status" value="1"/>
</dbReference>
<evidence type="ECO:0000256" key="4">
    <source>
        <dbReference type="ARBA" id="ARBA00022729"/>
    </source>
</evidence>
<protein>
    <recommendedName>
        <fullName evidence="17">Protein kinase domain-containing protein</fullName>
    </recommendedName>
</protein>
<dbReference type="InterPro" id="IPR000152">
    <property type="entry name" value="EGF-type_Asp/Asn_hydroxyl_site"/>
</dbReference>
<name>A0A1B6PU39_SORBI</name>
<dbReference type="InParanoid" id="A0A1B6PU39"/>
<dbReference type="Gramene" id="KXG29173">
    <property type="protein sequence ID" value="KXG29173"/>
    <property type="gene ID" value="SORBI_3005G222700"/>
</dbReference>
<keyword evidence="5 10" id="KW-0547">Nucleotide-binding</keyword>
<evidence type="ECO:0000256" key="11">
    <source>
        <dbReference type="SAM" id="Phobius"/>
    </source>
</evidence>
<feature type="transmembrane region" description="Helical" evidence="11">
    <location>
        <begin position="383"/>
        <end position="404"/>
    </location>
</feature>
<dbReference type="PROSITE" id="PS50011">
    <property type="entry name" value="PROTEIN_KINASE_DOM"/>
    <property type="match status" value="1"/>
</dbReference>
<keyword evidence="3" id="KW-0808">Transferase</keyword>
<organism evidence="15 16">
    <name type="scientific">Sorghum bicolor</name>
    <name type="common">Sorghum</name>
    <name type="synonym">Sorghum vulgare</name>
    <dbReference type="NCBI Taxonomy" id="4558"/>
    <lineage>
        <taxon>Eukaryota</taxon>
        <taxon>Viridiplantae</taxon>
        <taxon>Streptophyta</taxon>
        <taxon>Embryophyta</taxon>
        <taxon>Tracheophyta</taxon>
        <taxon>Spermatophyta</taxon>
        <taxon>Magnoliopsida</taxon>
        <taxon>Liliopsida</taxon>
        <taxon>Poales</taxon>
        <taxon>Poaceae</taxon>
        <taxon>PACMAD clade</taxon>
        <taxon>Panicoideae</taxon>
        <taxon>Andropogonodae</taxon>
        <taxon>Andropogoneae</taxon>
        <taxon>Sorghinae</taxon>
        <taxon>Sorghum</taxon>
    </lineage>
</organism>
<evidence type="ECO:0000256" key="2">
    <source>
        <dbReference type="ARBA" id="ARBA00022527"/>
    </source>
</evidence>
<keyword evidence="9" id="KW-0245">EGF-like domain</keyword>
<dbReference type="PANTHER" id="PTHR27005">
    <property type="entry name" value="WALL-ASSOCIATED RECEPTOR KINASE-LIKE 21"/>
    <property type="match status" value="1"/>
</dbReference>
<evidence type="ECO:0000259" key="13">
    <source>
        <dbReference type="PROSITE" id="PS50011"/>
    </source>
</evidence>
<dbReference type="InterPro" id="IPR000742">
    <property type="entry name" value="EGF"/>
</dbReference>
<dbReference type="OrthoDB" id="10060424at2759"/>
<dbReference type="InterPro" id="IPR000719">
    <property type="entry name" value="Prot_kinase_dom"/>
</dbReference>
<evidence type="ECO:0000256" key="12">
    <source>
        <dbReference type="SAM" id="SignalP"/>
    </source>
</evidence>
<dbReference type="STRING" id="4558.A0A1B6PU39"/>
<keyword evidence="2" id="KW-0418">Kinase</keyword>
<dbReference type="InterPro" id="IPR025287">
    <property type="entry name" value="WAK_GUB"/>
</dbReference>
<dbReference type="Gene3D" id="2.10.25.10">
    <property type="entry name" value="Laminin"/>
    <property type="match status" value="1"/>
</dbReference>
<dbReference type="Gene3D" id="3.30.200.20">
    <property type="entry name" value="Phosphorylase Kinase, domain 1"/>
    <property type="match status" value="1"/>
</dbReference>
<dbReference type="PROSITE" id="PS00022">
    <property type="entry name" value="EGF_1"/>
    <property type="match status" value="1"/>
</dbReference>
<dbReference type="SMART" id="SM00220">
    <property type="entry name" value="S_TKc"/>
    <property type="match status" value="1"/>
</dbReference>
<dbReference type="GO" id="GO:0004674">
    <property type="term" value="F:protein serine/threonine kinase activity"/>
    <property type="evidence" value="ECO:0007669"/>
    <property type="project" value="UniProtKB-KW"/>
</dbReference>
<evidence type="ECO:0000256" key="9">
    <source>
        <dbReference type="PROSITE-ProRule" id="PRU00076"/>
    </source>
</evidence>
<dbReference type="GO" id="GO:0030247">
    <property type="term" value="F:polysaccharide binding"/>
    <property type="evidence" value="ECO:0007669"/>
    <property type="project" value="InterPro"/>
</dbReference>
<gene>
    <name evidence="15" type="ORF">SORBI_3005G222700</name>
</gene>
<evidence type="ECO:0000256" key="3">
    <source>
        <dbReference type="ARBA" id="ARBA00022679"/>
    </source>
</evidence>
<dbReference type="Pfam" id="PF13947">
    <property type="entry name" value="GUB_WAK_bind"/>
    <property type="match status" value="1"/>
</dbReference>
<dbReference type="Pfam" id="PF00069">
    <property type="entry name" value="Pkinase"/>
    <property type="match status" value="1"/>
</dbReference>
<feature type="chain" id="PRO_5008589197" description="Protein kinase domain-containing protein" evidence="12">
    <location>
        <begin position="22"/>
        <end position="737"/>
    </location>
</feature>
<feature type="domain" description="EGF-like" evidence="14">
    <location>
        <begin position="337"/>
        <end position="376"/>
    </location>
</feature>
<dbReference type="EMBL" id="CM000764">
    <property type="protein sequence ID" value="KXG29173.1"/>
    <property type="molecule type" value="Genomic_DNA"/>
</dbReference>
<dbReference type="Gene3D" id="1.10.510.10">
    <property type="entry name" value="Transferase(Phosphotransferase) domain 1"/>
    <property type="match status" value="1"/>
</dbReference>
<dbReference type="Proteomes" id="UP000000768">
    <property type="component" value="Chromosome 5"/>
</dbReference>
<evidence type="ECO:0000313" key="16">
    <source>
        <dbReference type="Proteomes" id="UP000000768"/>
    </source>
</evidence>
<comment type="subcellular location">
    <subcellularLocation>
        <location evidence="1">Membrane</location>
        <topology evidence="1">Single-pass type I membrane protein</topology>
    </subcellularLocation>
</comment>
<keyword evidence="7 9" id="KW-1015">Disulfide bond</keyword>
<dbReference type="GO" id="GO:0005886">
    <property type="term" value="C:plasma membrane"/>
    <property type="evidence" value="ECO:0000318"/>
    <property type="project" value="GO_Central"/>
</dbReference>
<dbReference type="PROSITE" id="PS00010">
    <property type="entry name" value="ASX_HYDROXYL"/>
    <property type="match status" value="1"/>
</dbReference>
<keyword evidence="11" id="KW-1133">Transmembrane helix</keyword>
<dbReference type="GO" id="GO:0005524">
    <property type="term" value="F:ATP binding"/>
    <property type="evidence" value="ECO:0007669"/>
    <property type="project" value="UniProtKB-UniRule"/>
</dbReference>
<comment type="caution">
    <text evidence="9">Lacks conserved residue(s) required for the propagation of feature annotation.</text>
</comment>
<feature type="binding site" evidence="10">
    <location>
        <position position="471"/>
    </location>
    <ligand>
        <name>ATP</name>
        <dbReference type="ChEBI" id="CHEBI:30616"/>
    </ligand>
</feature>
<evidence type="ECO:0000313" key="15">
    <source>
        <dbReference type="EMBL" id="KXG29173.1"/>
    </source>
</evidence>
<dbReference type="GO" id="GO:0005509">
    <property type="term" value="F:calcium ion binding"/>
    <property type="evidence" value="ECO:0007669"/>
    <property type="project" value="InterPro"/>
</dbReference>
<reference evidence="15 16" key="1">
    <citation type="journal article" date="2009" name="Nature">
        <title>The Sorghum bicolor genome and the diversification of grasses.</title>
        <authorList>
            <person name="Paterson A.H."/>
            <person name="Bowers J.E."/>
            <person name="Bruggmann R."/>
            <person name="Dubchak I."/>
            <person name="Grimwood J."/>
            <person name="Gundlach H."/>
            <person name="Haberer G."/>
            <person name="Hellsten U."/>
            <person name="Mitros T."/>
            <person name="Poliakov A."/>
            <person name="Schmutz J."/>
            <person name="Spannagl M."/>
            <person name="Tang H."/>
            <person name="Wang X."/>
            <person name="Wicker T."/>
            <person name="Bharti A.K."/>
            <person name="Chapman J."/>
            <person name="Feltus F.A."/>
            <person name="Gowik U."/>
            <person name="Grigoriev I.V."/>
            <person name="Lyons E."/>
            <person name="Maher C.A."/>
            <person name="Martis M."/>
            <person name="Narechania A."/>
            <person name="Otillar R.P."/>
            <person name="Penning B.W."/>
            <person name="Salamov A.A."/>
            <person name="Wang Y."/>
            <person name="Zhang L."/>
            <person name="Carpita N.C."/>
            <person name="Freeling M."/>
            <person name="Gingle A.R."/>
            <person name="Hash C.T."/>
            <person name="Keller B."/>
            <person name="Klein P."/>
            <person name="Kresovich S."/>
            <person name="McCann M.C."/>
            <person name="Ming R."/>
            <person name="Peterson D.G."/>
            <person name="Mehboob-ur-Rahman"/>
            <person name="Ware D."/>
            <person name="Westhoff P."/>
            <person name="Mayer K.F."/>
            <person name="Messing J."/>
            <person name="Rokhsar D.S."/>
        </authorList>
    </citation>
    <scope>NUCLEOTIDE SEQUENCE [LARGE SCALE GENOMIC DNA]</scope>
    <source>
        <strain evidence="16">cv. BTx623</strain>
    </source>
</reference>
<dbReference type="InterPro" id="IPR001881">
    <property type="entry name" value="EGF-like_Ca-bd_dom"/>
</dbReference>
<feature type="domain" description="Protein kinase" evidence="13">
    <location>
        <begin position="443"/>
        <end position="730"/>
    </location>
</feature>
<evidence type="ECO:0008006" key="17">
    <source>
        <dbReference type="Google" id="ProtNLM"/>
    </source>
</evidence>
<evidence type="ECO:0000256" key="5">
    <source>
        <dbReference type="ARBA" id="ARBA00022741"/>
    </source>
</evidence>
<evidence type="ECO:0000256" key="10">
    <source>
        <dbReference type="PROSITE-ProRule" id="PRU10141"/>
    </source>
</evidence>
<dbReference type="GO" id="GO:0007166">
    <property type="term" value="P:cell surface receptor signaling pathway"/>
    <property type="evidence" value="ECO:0000318"/>
    <property type="project" value="GO_Central"/>
</dbReference>
<accession>A0A1B6PU39</accession>
<dbReference type="AlphaFoldDB" id="A0A1B6PU39"/>
<evidence type="ECO:0000256" key="8">
    <source>
        <dbReference type="ARBA" id="ARBA00023180"/>
    </source>
</evidence>
<evidence type="ECO:0000256" key="1">
    <source>
        <dbReference type="ARBA" id="ARBA00004479"/>
    </source>
</evidence>